<gene>
    <name evidence="2" type="ORF">ACFFVF_20465</name>
</gene>
<dbReference type="InterPro" id="IPR036249">
    <property type="entry name" value="Thioredoxin-like_sf"/>
</dbReference>
<dbReference type="EMBL" id="JBHMEY010000096">
    <property type="protein sequence ID" value="MFB9098888.1"/>
    <property type="molecule type" value="Genomic_DNA"/>
</dbReference>
<evidence type="ECO:0000313" key="2">
    <source>
        <dbReference type="EMBL" id="MFB9098888.1"/>
    </source>
</evidence>
<dbReference type="PANTHER" id="PTHR43601">
    <property type="entry name" value="THIOREDOXIN, MITOCHONDRIAL"/>
    <property type="match status" value="1"/>
</dbReference>
<comment type="caution">
    <text evidence="2">The sequence shown here is derived from an EMBL/GenBank/DDBJ whole genome shotgun (WGS) entry which is preliminary data.</text>
</comment>
<dbReference type="Proteomes" id="UP001589607">
    <property type="component" value="Unassembled WGS sequence"/>
</dbReference>
<dbReference type="SUPFAM" id="SSF52833">
    <property type="entry name" value="Thioredoxin-like"/>
    <property type="match status" value="1"/>
</dbReference>
<accession>A0ABV5GU17</accession>
<reference evidence="2 3" key="1">
    <citation type="submission" date="2024-09" db="EMBL/GenBank/DDBJ databases">
        <authorList>
            <person name="Sun Q."/>
            <person name="Mori K."/>
        </authorList>
    </citation>
    <scope>NUCLEOTIDE SEQUENCE [LARGE SCALE GENOMIC DNA]</scope>
    <source>
        <strain evidence="2 3">CECT 7955</strain>
    </source>
</reference>
<dbReference type="Gene3D" id="3.40.30.10">
    <property type="entry name" value="Glutaredoxin"/>
    <property type="match status" value="1"/>
</dbReference>
<feature type="domain" description="Thioredoxin" evidence="1">
    <location>
        <begin position="1"/>
        <end position="105"/>
    </location>
</feature>
<dbReference type="PANTHER" id="PTHR43601:SF3">
    <property type="entry name" value="THIOREDOXIN, MITOCHONDRIAL"/>
    <property type="match status" value="1"/>
</dbReference>
<organism evidence="2 3">
    <name type="scientific">Flavobacterium jumunjinense</name>
    <dbReference type="NCBI Taxonomy" id="998845"/>
    <lineage>
        <taxon>Bacteria</taxon>
        <taxon>Pseudomonadati</taxon>
        <taxon>Bacteroidota</taxon>
        <taxon>Flavobacteriia</taxon>
        <taxon>Flavobacteriales</taxon>
        <taxon>Flavobacteriaceae</taxon>
        <taxon>Flavobacterium</taxon>
    </lineage>
</organism>
<dbReference type="InterPro" id="IPR013766">
    <property type="entry name" value="Thioredoxin_domain"/>
</dbReference>
<dbReference type="PROSITE" id="PS51352">
    <property type="entry name" value="THIOREDOXIN_2"/>
    <property type="match status" value="1"/>
</dbReference>
<dbReference type="CDD" id="cd02947">
    <property type="entry name" value="TRX_family"/>
    <property type="match status" value="1"/>
</dbReference>
<dbReference type="RefSeq" id="WP_236457225.1">
    <property type="nucleotide sequence ID" value="NZ_CBCSGE010000012.1"/>
</dbReference>
<evidence type="ECO:0000259" key="1">
    <source>
        <dbReference type="PROSITE" id="PS51352"/>
    </source>
</evidence>
<keyword evidence="3" id="KW-1185">Reference proteome</keyword>
<evidence type="ECO:0000313" key="3">
    <source>
        <dbReference type="Proteomes" id="UP001589607"/>
    </source>
</evidence>
<dbReference type="Pfam" id="PF00085">
    <property type="entry name" value="Thioredoxin"/>
    <property type="match status" value="1"/>
</dbReference>
<proteinExistence type="predicted"/>
<protein>
    <submittedName>
        <fullName evidence="2">Thioredoxin family protein</fullName>
    </submittedName>
</protein>
<sequence length="109" mass="12648">MIEINNEDELYRVVQEHEIVVLFFSASWCIPCKKMKKLLDKISSEESLKIQVANIDIEKYVNLTLSNNINVIPMVHYYKNGNVFLKESGLKTHSYVFQNIEALIKVVSI</sequence>
<name>A0ABV5GU17_9FLAO</name>